<dbReference type="InterPro" id="IPR017925">
    <property type="entry name" value="DHFR_CS"/>
</dbReference>
<sequence length="188" mass="21023">MDQQKINLVVAACNKGGIGIEGRIPWRLKQDLAFFKKITTTTKDLQKQNAVVMGRKTWFSIPEKFRPLPNRVNIVLSRDLPRAPEGAYLARSLSEAVTMLSTNPLGAKVESVFVIGGSSVYEEAMTSGSFPCTLYLTRVLGDFECDTFIPSPDDCKFHKVPNGDNIPIENQTLSENGIDFRFEVYEKE</sequence>
<evidence type="ECO:0000256" key="7">
    <source>
        <dbReference type="ARBA" id="ARBA00048873"/>
    </source>
</evidence>
<evidence type="ECO:0000256" key="2">
    <source>
        <dbReference type="ARBA" id="ARBA00009539"/>
    </source>
</evidence>
<comment type="catalytic activity">
    <reaction evidence="7">
        <text>(6S)-5,6,7,8-tetrahydrofolate + NADP(+) = 7,8-dihydrofolate + NADPH + H(+)</text>
        <dbReference type="Rhea" id="RHEA:15009"/>
        <dbReference type="ChEBI" id="CHEBI:15378"/>
        <dbReference type="ChEBI" id="CHEBI:57451"/>
        <dbReference type="ChEBI" id="CHEBI:57453"/>
        <dbReference type="ChEBI" id="CHEBI:57783"/>
        <dbReference type="ChEBI" id="CHEBI:58349"/>
        <dbReference type="EC" id="1.5.1.3"/>
    </reaction>
</comment>
<dbReference type="SUPFAM" id="SSF53597">
    <property type="entry name" value="Dihydrofolate reductase-like"/>
    <property type="match status" value="1"/>
</dbReference>
<dbReference type="GO" id="GO:0046655">
    <property type="term" value="P:folic acid metabolic process"/>
    <property type="evidence" value="ECO:0007669"/>
    <property type="project" value="TreeGrafter"/>
</dbReference>
<dbReference type="Pfam" id="PF00186">
    <property type="entry name" value="DHFR_1"/>
    <property type="match status" value="1"/>
</dbReference>
<reference evidence="10 11" key="1">
    <citation type="submission" date="2024-02" db="EMBL/GenBank/DDBJ databases">
        <title>Chromosome-scale genome assembly of the rough periwinkle Littorina saxatilis.</title>
        <authorList>
            <person name="De Jode A."/>
            <person name="Faria R."/>
            <person name="Formenti G."/>
            <person name="Sims Y."/>
            <person name="Smith T.P."/>
            <person name="Tracey A."/>
            <person name="Wood J.M.D."/>
            <person name="Zagrodzka Z.B."/>
            <person name="Johannesson K."/>
            <person name="Butlin R.K."/>
            <person name="Leder E.H."/>
        </authorList>
    </citation>
    <scope>NUCLEOTIDE SEQUENCE [LARGE SCALE GENOMIC DNA]</scope>
    <source>
        <strain evidence="10">Snail1</strain>
        <tissue evidence="10">Muscle</tissue>
    </source>
</reference>
<evidence type="ECO:0000256" key="8">
    <source>
        <dbReference type="RuleBase" id="RU004474"/>
    </source>
</evidence>
<dbReference type="PROSITE" id="PS51330">
    <property type="entry name" value="DHFR_2"/>
    <property type="match status" value="1"/>
</dbReference>
<keyword evidence="11" id="KW-1185">Reference proteome</keyword>
<protein>
    <recommendedName>
        <fullName evidence="3">dihydrofolate reductase</fullName>
        <ecNumber evidence="3">1.5.1.3</ecNumber>
    </recommendedName>
</protein>
<comment type="caution">
    <text evidence="10">The sequence shown here is derived from an EMBL/GenBank/DDBJ whole genome shotgun (WGS) entry which is preliminary data.</text>
</comment>
<dbReference type="PROSITE" id="PS00075">
    <property type="entry name" value="DHFR_1"/>
    <property type="match status" value="1"/>
</dbReference>
<dbReference type="EMBL" id="JBAMIC010000013">
    <property type="protein sequence ID" value="KAK7096815.1"/>
    <property type="molecule type" value="Genomic_DNA"/>
</dbReference>
<comment type="pathway">
    <text evidence="1">Cofactor biosynthesis; tetrahydrofolate biosynthesis; 5,6,7,8-tetrahydrofolate from 7,8-dihydrofolate: step 1/1.</text>
</comment>
<accession>A0AAN9G7N3</accession>
<evidence type="ECO:0000259" key="9">
    <source>
        <dbReference type="PROSITE" id="PS51330"/>
    </source>
</evidence>
<dbReference type="FunFam" id="3.40.430.10:FF:000002">
    <property type="entry name" value="Dihydrofolate reductase"/>
    <property type="match status" value="1"/>
</dbReference>
<dbReference type="Proteomes" id="UP001374579">
    <property type="component" value="Unassembled WGS sequence"/>
</dbReference>
<dbReference type="InterPro" id="IPR001796">
    <property type="entry name" value="DHFR_dom"/>
</dbReference>
<evidence type="ECO:0000256" key="5">
    <source>
        <dbReference type="ARBA" id="ARBA00022857"/>
    </source>
</evidence>
<evidence type="ECO:0000256" key="6">
    <source>
        <dbReference type="ARBA" id="ARBA00023002"/>
    </source>
</evidence>
<comment type="similarity">
    <text evidence="2 8">Belongs to the dihydrofolate reductase family.</text>
</comment>
<dbReference type="GO" id="GO:0046654">
    <property type="term" value="P:tetrahydrofolate biosynthetic process"/>
    <property type="evidence" value="ECO:0007669"/>
    <property type="project" value="InterPro"/>
</dbReference>
<evidence type="ECO:0000256" key="1">
    <source>
        <dbReference type="ARBA" id="ARBA00004903"/>
    </source>
</evidence>
<evidence type="ECO:0000256" key="4">
    <source>
        <dbReference type="ARBA" id="ARBA00022563"/>
    </source>
</evidence>
<keyword evidence="6" id="KW-0560">Oxidoreductase</keyword>
<dbReference type="CDD" id="cd00209">
    <property type="entry name" value="DHFR"/>
    <property type="match status" value="1"/>
</dbReference>
<dbReference type="GO" id="GO:0006730">
    <property type="term" value="P:one-carbon metabolic process"/>
    <property type="evidence" value="ECO:0007669"/>
    <property type="project" value="UniProtKB-KW"/>
</dbReference>
<dbReference type="InterPro" id="IPR012259">
    <property type="entry name" value="DHFR"/>
</dbReference>
<dbReference type="GO" id="GO:0004146">
    <property type="term" value="F:dihydrofolate reductase activity"/>
    <property type="evidence" value="ECO:0007669"/>
    <property type="project" value="UniProtKB-EC"/>
</dbReference>
<keyword evidence="5" id="KW-0521">NADP</keyword>
<organism evidence="10 11">
    <name type="scientific">Littorina saxatilis</name>
    <dbReference type="NCBI Taxonomy" id="31220"/>
    <lineage>
        <taxon>Eukaryota</taxon>
        <taxon>Metazoa</taxon>
        <taxon>Spiralia</taxon>
        <taxon>Lophotrochozoa</taxon>
        <taxon>Mollusca</taxon>
        <taxon>Gastropoda</taxon>
        <taxon>Caenogastropoda</taxon>
        <taxon>Littorinimorpha</taxon>
        <taxon>Littorinoidea</taxon>
        <taxon>Littorinidae</taxon>
        <taxon>Littorina</taxon>
    </lineage>
</organism>
<proteinExistence type="inferred from homology"/>
<dbReference type="Gene3D" id="3.40.430.10">
    <property type="entry name" value="Dihydrofolate Reductase, subunit A"/>
    <property type="match status" value="1"/>
</dbReference>
<dbReference type="GO" id="GO:0046452">
    <property type="term" value="P:dihydrofolate metabolic process"/>
    <property type="evidence" value="ECO:0007669"/>
    <property type="project" value="TreeGrafter"/>
</dbReference>
<dbReference type="PANTHER" id="PTHR48069:SF3">
    <property type="entry name" value="DIHYDROFOLATE REDUCTASE"/>
    <property type="match status" value="1"/>
</dbReference>
<feature type="domain" description="DHFR" evidence="9">
    <location>
        <begin position="5"/>
        <end position="187"/>
    </location>
</feature>
<gene>
    <name evidence="10" type="ORF">V1264_003874</name>
</gene>
<dbReference type="InterPro" id="IPR024072">
    <property type="entry name" value="DHFR-like_dom_sf"/>
</dbReference>
<evidence type="ECO:0000313" key="10">
    <source>
        <dbReference type="EMBL" id="KAK7096815.1"/>
    </source>
</evidence>
<dbReference type="GO" id="GO:0005739">
    <property type="term" value="C:mitochondrion"/>
    <property type="evidence" value="ECO:0007669"/>
    <property type="project" value="TreeGrafter"/>
</dbReference>
<dbReference type="PANTHER" id="PTHR48069">
    <property type="entry name" value="DIHYDROFOLATE REDUCTASE"/>
    <property type="match status" value="1"/>
</dbReference>
<evidence type="ECO:0000313" key="11">
    <source>
        <dbReference type="Proteomes" id="UP001374579"/>
    </source>
</evidence>
<dbReference type="EC" id="1.5.1.3" evidence="3"/>
<dbReference type="PRINTS" id="PR00070">
    <property type="entry name" value="DHFR"/>
</dbReference>
<name>A0AAN9G7N3_9CAEN</name>
<dbReference type="GO" id="GO:0050661">
    <property type="term" value="F:NADP binding"/>
    <property type="evidence" value="ECO:0007669"/>
    <property type="project" value="InterPro"/>
</dbReference>
<dbReference type="AlphaFoldDB" id="A0AAN9G7N3"/>
<keyword evidence="4" id="KW-0554">One-carbon metabolism</keyword>
<evidence type="ECO:0000256" key="3">
    <source>
        <dbReference type="ARBA" id="ARBA00012856"/>
    </source>
</evidence>